<dbReference type="InterPro" id="IPR036058">
    <property type="entry name" value="Kazal_dom_sf"/>
</dbReference>
<evidence type="ECO:0000256" key="4">
    <source>
        <dbReference type="SAM" id="Phobius"/>
    </source>
</evidence>
<dbReference type="GO" id="GO:0005509">
    <property type="term" value="F:calcium ion binding"/>
    <property type="evidence" value="ECO:0007669"/>
    <property type="project" value="TreeGrafter"/>
</dbReference>
<dbReference type="OrthoDB" id="6021508at2759"/>
<dbReference type="GO" id="GO:0050840">
    <property type="term" value="F:extracellular matrix binding"/>
    <property type="evidence" value="ECO:0007669"/>
    <property type="project" value="TreeGrafter"/>
</dbReference>
<dbReference type="PANTHER" id="PTHR13866">
    <property type="entry name" value="SPARC OSTEONECTIN"/>
    <property type="match status" value="1"/>
</dbReference>
<keyword evidence="3" id="KW-0325">Glycoprotein</keyword>
<feature type="signal peptide" evidence="5">
    <location>
        <begin position="1"/>
        <end position="19"/>
    </location>
</feature>
<evidence type="ECO:0000259" key="6">
    <source>
        <dbReference type="PROSITE" id="PS51465"/>
    </source>
</evidence>
<dbReference type="AlphaFoldDB" id="A0A7M5WZA5"/>
<dbReference type="SUPFAM" id="SSF100895">
    <property type="entry name" value="Kazal-type serine protease inhibitors"/>
    <property type="match status" value="1"/>
</dbReference>
<dbReference type="PROSITE" id="PS51465">
    <property type="entry name" value="KAZAL_2"/>
    <property type="match status" value="1"/>
</dbReference>
<dbReference type="Gene3D" id="2.60.120.200">
    <property type="match status" value="2"/>
</dbReference>
<dbReference type="SMART" id="SM00280">
    <property type="entry name" value="KAZAL"/>
    <property type="match status" value="1"/>
</dbReference>
<keyword evidence="4" id="KW-0472">Membrane</keyword>
<dbReference type="EnsemblMetazoa" id="CLYHEMT015469.1">
    <property type="protein sequence ID" value="CLYHEMP015469.1"/>
    <property type="gene ID" value="CLYHEMG015469"/>
</dbReference>
<dbReference type="InterPro" id="IPR013320">
    <property type="entry name" value="ConA-like_dom_sf"/>
</dbReference>
<reference evidence="7" key="1">
    <citation type="submission" date="2021-01" db="UniProtKB">
        <authorList>
            <consortium name="EnsemblMetazoa"/>
        </authorList>
    </citation>
    <scope>IDENTIFICATION</scope>
</reference>
<keyword evidence="2" id="KW-1015">Disulfide bond</keyword>
<name>A0A7M5WZA5_9CNID</name>
<dbReference type="Proteomes" id="UP000594262">
    <property type="component" value="Unplaced"/>
</dbReference>
<dbReference type="PANTHER" id="PTHR13866:SF14">
    <property type="entry name" value="BM-40"/>
    <property type="match status" value="1"/>
</dbReference>
<feature type="transmembrane region" description="Helical" evidence="4">
    <location>
        <begin position="793"/>
        <end position="815"/>
    </location>
</feature>
<evidence type="ECO:0000256" key="2">
    <source>
        <dbReference type="ARBA" id="ARBA00023157"/>
    </source>
</evidence>
<proteinExistence type="predicted"/>
<evidence type="ECO:0000313" key="7">
    <source>
        <dbReference type="EnsemblMetazoa" id="CLYHEMP015469.1"/>
    </source>
</evidence>
<evidence type="ECO:0000313" key="8">
    <source>
        <dbReference type="Proteomes" id="UP000594262"/>
    </source>
</evidence>
<sequence length="889" mass="102318">MMQKAFLLLIGWIIPMVLCNAVRDDKSDIPSGLESQQGHLWTFSERSIETSSQYKHTAFDRMHRVPASLHNVKYIEPSKLGRAVRLDGEHQWIAIDAVIDDCFAFDSQTCIGKDVTISFWIRMRNGKRILGTGGYTMNEAGPGIRLEWDEETEIMNVEFSDGEHMWKVNIILKKDKWTNVFAVWSKQNGLRVTLDGHIMDGDLHKIDEKGTPHKINETTKYSNILTIGLPANMTKIEEYGQLDLAHLQLYTYEPPTLRIRKLPSHMLRKVDDNNCCSKKKVYNGCLEKPCGNKKCLEIETEFTDCICPKVQVKKCTVKNAFTSNPSTATFITTPEPCAQYRGAYKLQGCRNEYKKKDTPTCYDKVCYYGKCVATYIEHCECPVCDQKGKKLGGMVCGSNHQTYESYCVMTKDSCEKKKVIKMLHNGACIINALDKALHYWSFKTVEDKGASNKKSKISEDEINKQEAKLQNGVEEQQHDQLGTVLKFSGKQHMIVNKIANPCITNVTCKNGITASFWMKYIEGDLIFATGGFHGTNGNGPGFQFKRNKETKLFELRLLNNQHQWTLPLYNLPSNWFHFAFTWQQENGVKIFINGKEKRSQAYYDDAILEQNTIEKRQSIQPKLTMFHKDLYNELSFAKENNLMRGESSMGIFELAHVALWNSTLKEDEIHSIYKGEILKTEKQQRCCMKKHRPDPNDKNAEECGYNPEDDNERCICPEIDNEYEERCKPLIQQSNWYCHDTNPRCQILKQTMDGFCHNFDIEARSDCAATCSKCTPKILALMNPQKHFSQETLIFALLGCIGGLILLFGTMFYFWKVYRTRYHGRFVPPMKDGASTADGQEYDDEKWTTRYVDSSEYFIKDVPHKKRALPLIPAKNSQVNHRYQPPEFD</sequence>
<dbReference type="SUPFAM" id="SSF49899">
    <property type="entry name" value="Concanavalin A-like lectins/glucanases"/>
    <property type="match status" value="2"/>
</dbReference>
<dbReference type="Gene3D" id="3.30.60.30">
    <property type="match status" value="1"/>
</dbReference>
<keyword evidence="1 5" id="KW-0732">Signal</keyword>
<accession>A0A7M5WZA5</accession>
<keyword evidence="4" id="KW-1133">Transmembrane helix</keyword>
<protein>
    <recommendedName>
        <fullName evidence="6">Kazal-like domain-containing protein</fullName>
    </recommendedName>
</protein>
<evidence type="ECO:0000256" key="1">
    <source>
        <dbReference type="ARBA" id="ARBA00022729"/>
    </source>
</evidence>
<organism evidence="7 8">
    <name type="scientific">Clytia hemisphaerica</name>
    <dbReference type="NCBI Taxonomy" id="252671"/>
    <lineage>
        <taxon>Eukaryota</taxon>
        <taxon>Metazoa</taxon>
        <taxon>Cnidaria</taxon>
        <taxon>Hydrozoa</taxon>
        <taxon>Hydroidolina</taxon>
        <taxon>Leptothecata</taxon>
        <taxon>Obeliida</taxon>
        <taxon>Clytiidae</taxon>
        <taxon>Clytia</taxon>
    </lineage>
</organism>
<dbReference type="InterPro" id="IPR002350">
    <property type="entry name" value="Kazal_dom"/>
</dbReference>
<feature type="chain" id="PRO_5029894089" description="Kazal-like domain-containing protein" evidence="5">
    <location>
        <begin position="20"/>
        <end position="889"/>
    </location>
</feature>
<keyword evidence="4" id="KW-0812">Transmembrane</keyword>
<dbReference type="GeneID" id="136824144"/>
<dbReference type="GO" id="GO:0005518">
    <property type="term" value="F:collagen binding"/>
    <property type="evidence" value="ECO:0007669"/>
    <property type="project" value="TreeGrafter"/>
</dbReference>
<keyword evidence="8" id="KW-1185">Reference proteome</keyword>
<dbReference type="RefSeq" id="XP_066936410.1">
    <property type="nucleotide sequence ID" value="XM_067080309.1"/>
</dbReference>
<evidence type="ECO:0000256" key="3">
    <source>
        <dbReference type="ARBA" id="ARBA00023180"/>
    </source>
</evidence>
<dbReference type="CDD" id="cd00104">
    <property type="entry name" value="KAZAL_FS"/>
    <property type="match status" value="1"/>
</dbReference>
<dbReference type="Pfam" id="PF07648">
    <property type="entry name" value="Kazal_2"/>
    <property type="match status" value="1"/>
</dbReference>
<feature type="domain" description="Kazal-like" evidence="6">
    <location>
        <begin position="380"/>
        <end position="430"/>
    </location>
</feature>
<evidence type="ECO:0000256" key="5">
    <source>
        <dbReference type="SAM" id="SignalP"/>
    </source>
</evidence>
<dbReference type="GO" id="GO:0005615">
    <property type="term" value="C:extracellular space"/>
    <property type="evidence" value="ECO:0007669"/>
    <property type="project" value="TreeGrafter"/>
</dbReference>
<dbReference type="Pfam" id="PF13385">
    <property type="entry name" value="Laminin_G_3"/>
    <property type="match status" value="1"/>
</dbReference>